<dbReference type="InterPro" id="IPR027970">
    <property type="entry name" value="SPATA31-like"/>
</dbReference>
<feature type="compositionally biased region" description="Pro residues" evidence="6">
    <location>
        <begin position="134"/>
        <end position="153"/>
    </location>
</feature>
<evidence type="ECO:0000259" key="8">
    <source>
        <dbReference type="Pfam" id="PF15371"/>
    </source>
</evidence>
<name>A0A2K5J8I2_COLAP</name>
<dbReference type="STRING" id="336983.ENSCANP00000025219"/>
<feature type="region of interest" description="Disordered" evidence="6">
    <location>
        <begin position="42"/>
        <end position="189"/>
    </location>
</feature>
<evidence type="ECO:0000256" key="1">
    <source>
        <dbReference type="ARBA" id="ARBA00004167"/>
    </source>
</evidence>
<feature type="compositionally biased region" description="Polar residues" evidence="6">
    <location>
        <begin position="557"/>
        <end position="574"/>
    </location>
</feature>
<keyword evidence="2" id="KW-0812">Transmembrane</keyword>
<proteinExistence type="inferred from homology"/>
<evidence type="ECO:0000256" key="4">
    <source>
        <dbReference type="ARBA" id="ARBA00023136"/>
    </source>
</evidence>
<keyword evidence="4" id="KW-0472">Membrane</keyword>
<feature type="region of interest" description="Disordered" evidence="6">
    <location>
        <begin position="811"/>
        <end position="860"/>
    </location>
</feature>
<feature type="compositionally biased region" description="Basic and acidic residues" evidence="6">
    <location>
        <begin position="1068"/>
        <end position="1079"/>
    </location>
</feature>
<sequence>RGRSRSRKKISALKACRNLLRELEETRDLNYLLESHLRKLAGEGGSHLPLGAEPPGDVCKPAPAKAHQLHGKCRPDPSPASLSPAPPPAPLASTLSPGPMTFSEPFGPHSTLSASGPPEPLLPLKHPASRPHVVFPPSPQPHGPLTSSPPPPDSSLAGLQCDSTTRPVPKSSPLHSQGLPSPTRVISGLGRASDPIQELYCWREAATTWGLSTCSHGKSQPQHLPDHPLEASFWGDPTPRHVEVGGCTFIHPDVQKLLETLIAKRALMKMWQEKEREQADHLQMTSLGKEWDITTLNPFWNVSTQPQQLPRPQQVSDATAVGDHLQQKCSQLFWDLPSFNSESLVATACVSSKPSSPNAHSVSLDKASTPLPGEPEVEASSQLSQAPPQPHHMAQPQPFTPAWPQSQPPPLAGIQTQAHLSPPVPSLPWSSPPQIRDCGASYHTTQERTQSVIPAGKENLEWTLKKGPKWKRVLPSLLKKSPAVLSQPTAYRPHERPASWSPKSAPILPGVATSPELPEHRWQGRSAIHQEQSCGPPSRFQASGDLLQPEGEFPGRPQSQAEDTQQALLPSQPSEFAREGRKDVQKTGFRSSGRFSGKGCLRSKPGPDPSQDPGLGRTSVKFLEEDKEEAEGDIQRPWKYQSVSSTPGDPDKKHLENKLQIHLARKVGEIKEGWIPVPVRRSWLLIKCAVPQSDTHRKPGKLASWRGGKAHVNTSQELSFLQPCTQQMLEVHLLRFRVRHRWGPDLQSLEPINVRSGEAQAPPFPQSTFPPWAFWESRDKSAANVPIFLGKRPQNGLEDNRTTRKSVLTVSGALAPAPPEQEEAQRPLRGSQSADTHGRSEAFPTRHEDRGSSQPPTCSLVGRTWQSRTVLASGKPKPRLAGSMGSEMAGNEARFERDSMSPADVCSSRALQELSIGSQWARAEDALEALKVGEEKPPAWDVTVGASVRASSGSVQVDLRSTGALGTTGNPSGSAICVAQDPEQLRLNAQVVSEIGLLVQVDSEEQPPGRASGVLLQDGAIDLCLPGRHVDMLPAADRLPAQAPLSTSQSVSSKNTTASQGPWALLRKGGDSPRQREPGSPKAKAPQKSQKMLGSVDKGEARRRPRPGEQGQGSKRPRTSEASGRSHSAHAREVGDKQERKYNQPQPEKGETAPESHFRRKIGHHPQGLHPRKAGAGWEDVLEKGKPGADAVQSRGSGPARLFTDCMVDEAWTICRGVRKILVDKLGLRWGRGPSEVSCHKGDLHAQENVPSCGHRGHCHQEQSREMRALACSPKATPRGHHCPVKNRNIRDRDSRWAPPPREPVSPAGPHHHRPRVASASGGTEVYTRCLAS</sequence>
<reference evidence="9" key="1">
    <citation type="submission" date="2025-08" db="UniProtKB">
        <authorList>
            <consortium name="Ensembl"/>
        </authorList>
    </citation>
    <scope>IDENTIFICATION</scope>
</reference>
<accession>A0A2K5J8I2</accession>
<feature type="region of interest" description="Disordered" evidence="6">
    <location>
        <begin position="1043"/>
        <end position="1173"/>
    </location>
</feature>
<keyword evidence="3" id="KW-1133">Transmembrane helix</keyword>
<feature type="compositionally biased region" description="Basic and acidic residues" evidence="6">
    <location>
        <begin position="1130"/>
        <end position="1157"/>
    </location>
</feature>
<feature type="region of interest" description="Disordered" evidence="6">
    <location>
        <begin position="351"/>
        <end position="408"/>
    </location>
</feature>
<feature type="compositionally biased region" description="Polar residues" evidence="6">
    <location>
        <begin position="1044"/>
        <end position="1060"/>
    </location>
</feature>
<dbReference type="Proteomes" id="UP000233080">
    <property type="component" value="Unassembled WGS sequence"/>
</dbReference>
<comment type="subcellular location">
    <subcellularLocation>
        <location evidence="1">Membrane</location>
        <topology evidence="1">Single-pass membrane protein</topology>
    </subcellularLocation>
</comment>
<protein>
    <submittedName>
        <fullName evidence="9">Uncharacterized protein</fullName>
    </submittedName>
</protein>
<feature type="region of interest" description="Disordered" evidence="6">
    <location>
        <begin position="485"/>
        <end position="653"/>
    </location>
</feature>
<feature type="compositionally biased region" description="Polar residues" evidence="6">
    <location>
        <begin position="351"/>
        <end position="361"/>
    </location>
</feature>
<evidence type="ECO:0000313" key="10">
    <source>
        <dbReference type="Proteomes" id="UP000233080"/>
    </source>
</evidence>
<feature type="compositionally biased region" description="Basic and acidic residues" evidence="6">
    <location>
        <begin position="576"/>
        <end position="585"/>
    </location>
</feature>
<dbReference type="PANTHER" id="PTHR21859:SF58">
    <property type="entry name" value="SPERMATOGENESIS-ASSOCIATED PROTEIN 31E1"/>
    <property type="match status" value="1"/>
</dbReference>
<dbReference type="Pfam" id="PF14650">
    <property type="entry name" value="FAM75"/>
    <property type="match status" value="1"/>
</dbReference>
<reference evidence="9" key="2">
    <citation type="submission" date="2025-09" db="UniProtKB">
        <authorList>
            <consortium name="Ensembl"/>
        </authorList>
    </citation>
    <scope>IDENTIFICATION</scope>
</reference>
<dbReference type="InterPro" id="IPR039509">
    <property type="entry name" value="SPATA31"/>
</dbReference>
<dbReference type="GO" id="GO:0016020">
    <property type="term" value="C:membrane"/>
    <property type="evidence" value="ECO:0007669"/>
    <property type="project" value="UniProtKB-SubCell"/>
</dbReference>
<evidence type="ECO:0000256" key="5">
    <source>
        <dbReference type="ARBA" id="ARBA00035009"/>
    </source>
</evidence>
<feature type="domain" description="SPATA31-like" evidence="8">
    <location>
        <begin position="3"/>
        <end position="86"/>
    </location>
</feature>
<feature type="compositionally biased region" description="Basic and acidic residues" evidence="6">
    <location>
        <begin position="836"/>
        <end position="851"/>
    </location>
</feature>
<feature type="compositionally biased region" description="Low complexity" evidence="6">
    <location>
        <begin position="588"/>
        <end position="597"/>
    </location>
</feature>
<comment type="similarity">
    <text evidence="5">Belongs to the SPATA31 family.</text>
</comment>
<dbReference type="Ensembl" id="ENSCANT00000048218.1">
    <property type="protein sequence ID" value="ENSCANP00000025219.1"/>
    <property type="gene ID" value="ENSCANG00000036038.1"/>
</dbReference>
<keyword evidence="10" id="KW-1185">Reference proteome</keyword>
<feature type="region of interest" description="Disordered" evidence="6">
    <location>
        <begin position="1274"/>
        <end position="1325"/>
    </location>
</feature>
<evidence type="ECO:0000256" key="6">
    <source>
        <dbReference type="SAM" id="MobiDB-lite"/>
    </source>
</evidence>
<evidence type="ECO:0000313" key="9">
    <source>
        <dbReference type="Ensembl" id="ENSCANP00000025219.1"/>
    </source>
</evidence>
<dbReference type="Pfam" id="PF15371">
    <property type="entry name" value="DUF4599"/>
    <property type="match status" value="1"/>
</dbReference>
<feature type="domain" description="SPATA31" evidence="7">
    <location>
        <begin position="313"/>
        <end position="683"/>
    </location>
</feature>
<evidence type="ECO:0000256" key="2">
    <source>
        <dbReference type="ARBA" id="ARBA00022692"/>
    </source>
</evidence>
<evidence type="ECO:0000259" key="7">
    <source>
        <dbReference type="Pfam" id="PF14650"/>
    </source>
</evidence>
<dbReference type="OMA" id="EMAGNEA"/>
<organism evidence="9 10">
    <name type="scientific">Colobus angolensis palliatus</name>
    <name type="common">Peters' Angolan colobus</name>
    <dbReference type="NCBI Taxonomy" id="336983"/>
    <lineage>
        <taxon>Eukaryota</taxon>
        <taxon>Metazoa</taxon>
        <taxon>Chordata</taxon>
        <taxon>Craniata</taxon>
        <taxon>Vertebrata</taxon>
        <taxon>Euteleostomi</taxon>
        <taxon>Mammalia</taxon>
        <taxon>Eutheria</taxon>
        <taxon>Euarchontoglires</taxon>
        <taxon>Primates</taxon>
        <taxon>Haplorrhini</taxon>
        <taxon>Catarrhini</taxon>
        <taxon>Cercopithecidae</taxon>
        <taxon>Colobinae</taxon>
        <taxon>Colobus</taxon>
    </lineage>
</organism>
<feature type="compositionally biased region" description="Pro residues" evidence="6">
    <location>
        <begin position="398"/>
        <end position="408"/>
    </location>
</feature>
<dbReference type="PANTHER" id="PTHR21859">
    <property type="entry name" value="ACROSOME-SPECIFIC PROTEIN"/>
    <property type="match status" value="1"/>
</dbReference>
<evidence type="ECO:0000256" key="3">
    <source>
        <dbReference type="ARBA" id="ARBA00022989"/>
    </source>
</evidence>